<dbReference type="PANTHER" id="PTHR22746">
    <property type="entry name" value="RAB6A-GEF COMPLEX PARTNER PROTEIN 1"/>
    <property type="match status" value="1"/>
</dbReference>
<dbReference type="InterPro" id="IPR009771">
    <property type="entry name" value="RIC1_C"/>
</dbReference>
<evidence type="ECO:0000313" key="5">
    <source>
        <dbReference type="EMBL" id="KAK9915433.1"/>
    </source>
</evidence>
<organism evidence="5 6">
    <name type="scientific">Coccomyxa subellipsoidea</name>
    <dbReference type="NCBI Taxonomy" id="248742"/>
    <lineage>
        <taxon>Eukaryota</taxon>
        <taxon>Viridiplantae</taxon>
        <taxon>Chlorophyta</taxon>
        <taxon>core chlorophytes</taxon>
        <taxon>Trebouxiophyceae</taxon>
        <taxon>Trebouxiophyceae incertae sedis</taxon>
        <taxon>Coccomyxaceae</taxon>
        <taxon>Coccomyxa</taxon>
    </lineage>
</organism>
<dbReference type="InterPro" id="IPR040096">
    <property type="entry name" value="Ric1"/>
</dbReference>
<dbReference type="Proteomes" id="UP001491310">
    <property type="component" value="Unassembled WGS sequence"/>
</dbReference>
<keyword evidence="2" id="KW-0472">Membrane</keyword>
<protein>
    <recommendedName>
        <fullName evidence="4">RIC1 C-terminal alpha solenoid region domain-containing protein</fullName>
    </recommendedName>
</protein>
<evidence type="ECO:0000259" key="4">
    <source>
        <dbReference type="Pfam" id="PF07064"/>
    </source>
</evidence>
<feature type="region of interest" description="Disordered" evidence="3">
    <location>
        <begin position="146"/>
        <end position="177"/>
    </location>
</feature>
<gene>
    <name evidence="5" type="ORF">WJX75_009124</name>
</gene>
<evidence type="ECO:0000256" key="3">
    <source>
        <dbReference type="SAM" id="MobiDB-lite"/>
    </source>
</evidence>
<proteinExistence type="predicted"/>
<dbReference type="Pfam" id="PF25440">
    <property type="entry name" value="Beta-prop_RIC1_2nd"/>
    <property type="match status" value="1"/>
</dbReference>
<feature type="region of interest" description="Disordered" evidence="3">
    <location>
        <begin position="1132"/>
        <end position="1158"/>
    </location>
</feature>
<feature type="region of interest" description="Disordered" evidence="3">
    <location>
        <begin position="991"/>
        <end position="1015"/>
    </location>
</feature>
<comment type="subcellular location">
    <subcellularLocation>
        <location evidence="1">Membrane</location>
    </subcellularLocation>
</comment>
<dbReference type="SUPFAM" id="SSF82171">
    <property type="entry name" value="DPP6 N-terminal domain-like"/>
    <property type="match status" value="1"/>
</dbReference>
<dbReference type="PANTHER" id="PTHR22746:SF10">
    <property type="entry name" value="GUANINE NUCLEOTIDE EXCHANGE FACTOR SUBUNIT RIC1"/>
    <property type="match status" value="1"/>
</dbReference>
<name>A0ABR2YUC6_9CHLO</name>
<dbReference type="Gene3D" id="2.130.10.10">
    <property type="entry name" value="YVTN repeat-like/Quinoprotein amine dehydrogenase"/>
    <property type="match status" value="1"/>
</dbReference>
<accession>A0ABR2YUC6</accession>
<feature type="domain" description="RIC1 C-terminal alpha solenoid region" evidence="4">
    <location>
        <begin position="942"/>
        <end position="1120"/>
    </location>
</feature>
<evidence type="ECO:0000313" key="6">
    <source>
        <dbReference type="Proteomes" id="UP001491310"/>
    </source>
</evidence>
<reference evidence="5 6" key="1">
    <citation type="journal article" date="2024" name="Nat. Commun.">
        <title>Phylogenomics reveals the evolutionary origins of lichenization in chlorophyte algae.</title>
        <authorList>
            <person name="Puginier C."/>
            <person name="Libourel C."/>
            <person name="Otte J."/>
            <person name="Skaloud P."/>
            <person name="Haon M."/>
            <person name="Grisel S."/>
            <person name="Petersen M."/>
            <person name="Berrin J.G."/>
            <person name="Delaux P.M."/>
            <person name="Dal Grande F."/>
            <person name="Keller J."/>
        </authorList>
    </citation>
    <scope>NUCLEOTIDE SEQUENCE [LARGE SCALE GENOMIC DNA]</scope>
    <source>
        <strain evidence="5 6">SAG 216-7</strain>
    </source>
</reference>
<evidence type="ECO:0000256" key="1">
    <source>
        <dbReference type="ARBA" id="ARBA00004370"/>
    </source>
</evidence>
<dbReference type="EMBL" id="JALJOT010000005">
    <property type="protein sequence ID" value="KAK9915433.1"/>
    <property type="molecule type" value="Genomic_DNA"/>
</dbReference>
<evidence type="ECO:0000256" key="2">
    <source>
        <dbReference type="ARBA" id="ARBA00023136"/>
    </source>
</evidence>
<keyword evidence="6" id="KW-1185">Reference proteome</keyword>
<sequence>MYFAYGWPKALAVQTGSGHEDVVQISFSDDYLVIVSTAVWCSSRRLLGVLTYNNVLHVYGLHTSKEAVLPAFEQTLGQLRRVDVYLQHSTVLDQSGAHAVDLVCDSRSILIGFSDGTFQLMSWQSQLKGRIGPFAVSADAQMRLPRRGSSGELRAGNETGSGLRRQGPSRQGSLKMPTMRSAMSGLSGQALSGGGLGAGSRAASVESALDLPCIEAMDYASSLRLLAVVLTDGSCALLKAAESGLAPAEQLQLLHWVCSAGSGALCVRIGTVAQLLAVGLNSGEVALYKLWAPKGGEPLRIISLADWGYEPEVTGSVADMQWSPDNRALAVGWRRSGLGLWTPSGCRLLCSVRQARTGPMHSMASNFKSPPPLSFENGVAAMAWGAFGYRLVLAEAGMAAQVLELSLAKSLTGSHRIVHHPLPGPNHALGPQPEVHLLQADDRLLLITEGSEAAGAGLREGAVAGDATAAPHAADLGVVHLQLPAPYLAANWPLSHAALSADGMDIAVAGRHGLALYSRRSARWRLFGDVSQEREIAVHHLMWLPRVVLACVSTPSASNAASSSDLLLYPRYHLDNASLLGRFPLQQVPLAMDASGSHVVAAYAPLDIKVWRIDLTGTVLPSGKPSAKITIVRELSIMSVGQPLRDIALVERTAATFNSPYKQGRLVLEDREPQQCVLLRAGGHMSVLDMEQGSELTLANDVECFWLSGRAVTPSSGPLGVSRLESQDSEAISLHSAASRGGLNFGGAHNGPYIEGARASFLTADRGTHSRERSQSNMSEMFDDAASTAGSMQGMNQQQTAAANGNGHGFAAAETSGRGIDDGEDVEIPWWTYGARGMQLWFPKSLAEPVSHAAAAEAAHYMTDPELEFDREVYPISISLAEVSIIGVTQRVVRSAALATSTPSAAQGASAGRPAAGGLASYAHAMLPLFQPLPESQPVLPCLLRRLLQQERVAEAVSLAARHSRAPHFARSLEWLLFTSLEFNADLVPSPSKGPPLAPGWSPQQPSPERRRRGDSAGPLLLAAASLIRRFPQFRDIVVSVARKTDAAMWPALFQAVGAPSELLDDLIDAGALASAACCLLIVDRIEGSAIAHSSALRLIRLALAEAQYDLAAELLRFVVPPTDGDDTILGLPAASGSQRASRQGADEPGNAVGPQRNAGWLRSWFSGSTSQPDASTSYASGVTEGEGPQVSAGTAAWRVLGTEAWRLLDSGRLRNAARLGAALSAVGGSMPALLLSCRPPDRAAPTPLSIARALEMVEEELPVVPDLSLASNAQILLDACHGAGLLDWSIALALALENTLLLNELQAKNPELWHDFSKVALASETLRPYWSILGEQPPVAADPEVHKGSMKDGIGADID</sequence>
<dbReference type="InterPro" id="IPR015943">
    <property type="entry name" value="WD40/YVTN_repeat-like_dom_sf"/>
</dbReference>
<dbReference type="Pfam" id="PF07064">
    <property type="entry name" value="RIC1"/>
    <property type="match status" value="1"/>
</dbReference>
<comment type="caution">
    <text evidence="5">The sequence shown here is derived from an EMBL/GenBank/DDBJ whole genome shotgun (WGS) entry which is preliminary data.</text>
</comment>